<dbReference type="AlphaFoldDB" id="A0A6J1R0V3"/>
<sequence>MLGRIPRSPGPGSAQHHNGGRPSLEIALPSFRTTCRYQLGVTSTRSPIRRITAPAGFILAIWWPVRCGGQALSGLFASNPVEPSHDSETPPIEEEKIVSLVALEPPDAVHSLLERFSSIEKIGRIIAYILRFVHHSRAKSAPTTLAIDQLELHSALLLVVKSVQADAFRDEIDRLQSGRRLPKPFRKLASFLDPVGILRVGGRLAKSGLTFENKHPALLPCKHRLTDLVIEHVHRTNMHPGRRTLQYLLTQHYWVLGVHRAIQRVLSRCHQCFRVKPHTSQPLMAELPADRVRQAKPFSISGVDFAGPFNIVTRRARGVSSVKVYACLFVCFSVKAVHLEAAFSLSTDSFLAALRRFVARRGRCSLLYSDCGTNFVGAARELESRMGLAAEREKIKWSFNPPSAPHFGGLWEAGVKTFKTHLRRTVGDQVLSIEEFTTVLAQVEAVLYSRPLCPMSADPTDLEVLSPGHFLTMEPLVSVPTQDVTPLPMNRLSRWQLVQRIHQDFWRRWHQEYLHTLQQRPKWWTSVNPLGVGALVLLKDANMPPLRWRRGRVEALHPGSDGVPRVATVRVADGTITRPLVKLCPLPMGPAPQATDSN</sequence>
<dbReference type="InterPro" id="IPR012337">
    <property type="entry name" value="RNaseH-like_sf"/>
</dbReference>
<reference evidence="4" key="1">
    <citation type="submission" date="2025-08" db="UniProtKB">
        <authorList>
            <consortium name="RefSeq"/>
        </authorList>
    </citation>
    <scope>IDENTIFICATION</scope>
    <source>
        <tissue evidence="4">Whole body</tissue>
    </source>
</reference>
<dbReference type="Pfam" id="PF17921">
    <property type="entry name" value="Integrase_H2C2"/>
    <property type="match status" value="1"/>
</dbReference>
<dbReference type="PANTHER" id="PTHR47331:SF1">
    <property type="entry name" value="GAG-LIKE PROTEIN"/>
    <property type="match status" value="1"/>
</dbReference>
<evidence type="ECO:0000313" key="3">
    <source>
        <dbReference type="Proteomes" id="UP000504618"/>
    </source>
</evidence>
<proteinExistence type="predicted"/>
<dbReference type="Pfam" id="PF18701">
    <property type="entry name" value="DUF5641"/>
    <property type="match status" value="1"/>
</dbReference>
<dbReference type="InterPro" id="IPR036397">
    <property type="entry name" value="RNaseH_sf"/>
</dbReference>
<dbReference type="Gene3D" id="1.10.340.70">
    <property type="match status" value="1"/>
</dbReference>
<dbReference type="SUPFAM" id="SSF53098">
    <property type="entry name" value="Ribonuclease H-like"/>
    <property type="match status" value="1"/>
</dbReference>
<gene>
    <name evidence="4" type="primary">LOC112464791</name>
</gene>
<feature type="domain" description="Integrase catalytic" evidence="2">
    <location>
        <begin position="293"/>
        <end position="475"/>
    </location>
</feature>
<evidence type="ECO:0000256" key="1">
    <source>
        <dbReference type="SAM" id="MobiDB-lite"/>
    </source>
</evidence>
<name>A0A6J1R0V3_9HYME</name>
<dbReference type="GO" id="GO:0003676">
    <property type="term" value="F:nucleic acid binding"/>
    <property type="evidence" value="ECO:0007669"/>
    <property type="project" value="InterPro"/>
</dbReference>
<feature type="region of interest" description="Disordered" evidence="1">
    <location>
        <begin position="1"/>
        <end position="23"/>
    </location>
</feature>
<accession>A0A6J1R0V3</accession>
<dbReference type="OrthoDB" id="8123403at2759"/>
<dbReference type="PANTHER" id="PTHR47331">
    <property type="entry name" value="PHD-TYPE DOMAIN-CONTAINING PROTEIN"/>
    <property type="match status" value="1"/>
</dbReference>
<dbReference type="InterPro" id="IPR041588">
    <property type="entry name" value="Integrase_H2C2"/>
</dbReference>
<dbReference type="GeneID" id="112464791"/>
<dbReference type="Proteomes" id="UP000504618">
    <property type="component" value="Unplaced"/>
</dbReference>
<evidence type="ECO:0000259" key="2">
    <source>
        <dbReference type="PROSITE" id="PS50994"/>
    </source>
</evidence>
<dbReference type="Gene3D" id="3.30.420.10">
    <property type="entry name" value="Ribonuclease H-like superfamily/Ribonuclease H"/>
    <property type="match status" value="1"/>
</dbReference>
<dbReference type="InterPro" id="IPR001584">
    <property type="entry name" value="Integrase_cat-core"/>
</dbReference>
<dbReference type="RefSeq" id="XP_024887758.1">
    <property type="nucleotide sequence ID" value="XM_025031990.1"/>
</dbReference>
<dbReference type="PROSITE" id="PS50994">
    <property type="entry name" value="INTEGRASE"/>
    <property type="match status" value="1"/>
</dbReference>
<protein>
    <submittedName>
        <fullName evidence="4">Uncharacterized protein LOC112464791</fullName>
    </submittedName>
</protein>
<evidence type="ECO:0000313" key="4">
    <source>
        <dbReference type="RefSeq" id="XP_024887758.1"/>
    </source>
</evidence>
<dbReference type="GO" id="GO:0015074">
    <property type="term" value="P:DNA integration"/>
    <property type="evidence" value="ECO:0007669"/>
    <property type="project" value="InterPro"/>
</dbReference>
<keyword evidence="3" id="KW-1185">Reference proteome</keyword>
<organism evidence="3 4">
    <name type="scientific">Temnothorax curvispinosus</name>
    <dbReference type="NCBI Taxonomy" id="300111"/>
    <lineage>
        <taxon>Eukaryota</taxon>
        <taxon>Metazoa</taxon>
        <taxon>Ecdysozoa</taxon>
        <taxon>Arthropoda</taxon>
        <taxon>Hexapoda</taxon>
        <taxon>Insecta</taxon>
        <taxon>Pterygota</taxon>
        <taxon>Neoptera</taxon>
        <taxon>Endopterygota</taxon>
        <taxon>Hymenoptera</taxon>
        <taxon>Apocrita</taxon>
        <taxon>Aculeata</taxon>
        <taxon>Formicoidea</taxon>
        <taxon>Formicidae</taxon>
        <taxon>Myrmicinae</taxon>
        <taxon>Temnothorax</taxon>
    </lineage>
</organism>
<dbReference type="InterPro" id="IPR040676">
    <property type="entry name" value="DUF5641"/>
</dbReference>